<feature type="signal peptide" evidence="3">
    <location>
        <begin position="1"/>
        <end position="23"/>
    </location>
</feature>
<evidence type="ECO:0000256" key="1">
    <source>
        <dbReference type="SAM" id="Coils"/>
    </source>
</evidence>
<dbReference type="Proteomes" id="UP000199138">
    <property type="component" value="Unassembled WGS sequence"/>
</dbReference>
<organism evidence="5 6">
    <name type="scientific">Pustulibacterium marinum</name>
    <dbReference type="NCBI Taxonomy" id="1224947"/>
    <lineage>
        <taxon>Bacteria</taxon>
        <taxon>Pseudomonadati</taxon>
        <taxon>Bacteroidota</taxon>
        <taxon>Flavobacteriia</taxon>
        <taxon>Flavobacteriales</taxon>
        <taxon>Flavobacteriaceae</taxon>
        <taxon>Pustulibacterium</taxon>
    </lineage>
</organism>
<evidence type="ECO:0000313" key="5">
    <source>
        <dbReference type="EMBL" id="SFU38185.1"/>
    </source>
</evidence>
<keyword evidence="6" id="KW-1185">Reference proteome</keyword>
<evidence type="ECO:0000256" key="2">
    <source>
        <dbReference type="SAM" id="Phobius"/>
    </source>
</evidence>
<dbReference type="AlphaFoldDB" id="A0A1I7FPW9"/>
<name>A0A1I7FPW9_9FLAO</name>
<protein>
    <recommendedName>
        <fullName evidence="4">DUF6377 domain-containing protein</fullName>
    </recommendedName>
</protein>
<reference evidence="5 6" key="1">
    <citation type="submission" date="2016-10" db="EMBL/GenBank/DDBJ databases">
        <authorList>
            <person name="de Groot N.N."/>
        </authorList>
    </citation>
    <scope>NUCLEOTIDE SEQUENCE [LARGE SCALE GENOMIC DNA]</scope>
    <source>
        <strain evidence="5 6">CGMCC 1.12333</strain>
    </source>
</reference>
<keyword evidence="1" id="KW-0175">Coiled coil</keyword>
<evidence type="ECO:0000256" key="3">
    <source>
        <dbReference type="SAM" id="SignalP"/>
    </source>
</evidence>
<feature type="coiled-coil region" evidence="1">
    <location>
        <begin position="349"/>
        <end position="390"/>
    </location>
</feature>
<feature type="domain" description="DUF6377" evidence="4">
    <location>
        <begin position="252"/>
        <end position="506"/>
    </location>
</feature>
<dbReference type="Pfam" id="PF19904">
    <property type="entry name" value="DUF6377"/>
    <property type="match status" value="1"/>
</dbReference>
<evidence type="ECO:0000259" key="4">
    <source>
        <dbReference type="Pfam" id="PF19904"/>
    </source>
</evidence>
<feature type="transmembrane region" description="Helical" evidence="2">
    <location>
        <begin position="328"/>
        <end position="347"/>
    </location>
</feature>
<dbReference type="EMBL" id="FPBK01000002">
    <property type="protein sequence ID" value="SFU38185.1"/>
    <property type="molecule type" value="Genomic_DNA"/>
</dbReference>
<keyword evidence="2" id="KW-0472">Membrane</keyword>
<keyword evidence="3" id="KW-0732">Signal</keyword>
<gene>
    <name evidence="5" type="ORF">SAMN05216480_102106</name>
</gene>
<feature type="chain" id="PRO_5011567773" description="DUF6377 domain-containing protein" evidence="3">
    <location>
        <begin position="24"/>
        <end position="547"/>
    </location>
</feature>
<dbReference type="OrthoDB" id="1044679at2"/>
<evidence type="ECO:0000313" key="6">
    <source>
        <dbReference type="Proteomes" id="UP000199138"/>
    </source>
</evidence>
<dbReference type="InterPro" id="IPR045957">
    <property type="entry name" value="DUF6377"/>
</dbReference>
<accession>A0A1I7FPW9</accession>
<proteinExistence type="predicted"/>
<sequence length="547" mass="64021">MKFKKLFIFVWFCCISVNLFGFAEKDSLWNLLENTIQKKAQFDTEKQTKIKVLKSLLIEETETISKFKIQANLYEEYKKFQVDSAIFYIQKNLELAKHLENDSLLTQATLQLANLYSTAGNYLESQNLLNTITKTSSQKLLQLYYATKIEFYEHYATHGTNQNYSEEILAYRDSLLGLLPTKSIAFKIQYVQQLYAKRQYNQAKDILSSSLKSYTTHDGNFAMMHYLLAEIYGIQHQTNLQKQHYCIAAITDIQNSIKDNAAIQNLALIFYHEGAIDKAYKYTESAVEDAFFCNVKFRTIQITELYNIINTAYLEKEIHQKDQLQKQLWYISILSCILILTLIFVYTQNRRLKKTRQHLKDANLKLESLNAEIQQTNLQLRQRNQDLSESNHIKEAYIAQFFDMCSSYIDKLDGYRISLNKLAITKQHKELFKILKSDSLVNTEVKELYQNFDSIFLNLYPTFIEDFNSLLNDNEQILLKNDELLNTELRIFALIRLGITDSSQIASFLRYSLSTIYNYRTKARNKAKGSREDFENHVMQIGFSSKS</sequence>
<keyword evidence="2" id="KW-1133">Transmembrane helix</keyword>
<dbReference type="STRING" id="1224947.SAMN05216480_102106"/>
<dbReference type="RefSeq" id="WP_093023676.1">
    <property type="nucleotide sequence ID" value="NZ_FPBK01000002.1"/>
</dbReference>
<keyword evidence="2" id="KW-0812">Transmembrane</keyword>